<dbReference type="GO" id="GO:0005886">
    <property type="term" value="C:plasma membrane"/>
    <property type="evidence" value="ECO:0007669"/>
    <property type="project" value="TreeGrafter"/>
</dbReference>
<proteinExistence type="inferred from homology"/>
<feature type="transmembrane region" description="Helical" evidence="2">
    <location>
        <begin position="69"/>
        <end position="91"/>
    </location>
</feature>
<organism evidence="3 4">
    <name type="scientific">Steinernema carpocapsae</name>
    <name type="common">Entomopathogenic nematode</name>
    <dbReference type="NCBI Taxonomy" id="34508"/>
    <lineage>
        <taxon>Eukaryota</taxon>
        <taxon>Metazoa</taxon>
        <taxon>Ecdysozoa</taxon>
        <taxon>Nematoda</taxon>
        <taxon>Chromadorea</taxon>
        <taxon>Rhabditida</taxon>
        <taxon>Tylenchina</taxon>
        <taxon>Panagrolaimomorpha</taxon>
        <taxon>Strongyloidoidea</taxon>
        <taxon>Steinernematidae</taxon>
        <taxon>Steinernema</taxon>
    </lineage>
</organism>
<dbReference type="PANTHER" id="PTHR10686:SF18">
    <property type="entry name" value="IP11787P-RELATED"/>
    <property type="match status" value="1"/>
</dbReference>
<feature type="transmembrane region" description="Helical" evidence="2">
    <location>
        <begin position="32"/>
        <end position="54"/>
    </location>
</feature>
<evidence type="ECO:0000313" key="3">
    <source>
        <dbReference type="EMBL" id="TMS35504.1"/>
    </source>
</evidence>
<accession>A0A4U8URG7</accession>
<evidence type="ECO:0000313" key="4">
    <source>
        <dbReference type="Proteomes" id="UP000298663"/>
    </source>
</evidence>
<evidence type="ECO:0000256" key="1">
    <source>
        <dbReference type="ARBA" id="ARBA00005773"/>
    </source>
</evidence>
<reference evidence="3 4" key="2">
    <citation type="journal article" date="2019" name="G3 (Bethesda)">
        <title>Hybrid Assembly of the Genome of the Entomopathogenic Nematode Steinernema carpocapsae Identifies the X-Chromosome.</title>
        <authorList>
            <person name="Serra L."/>
            <person name="Macchietto M."/>
            <person name="Macias-Munoz A."/>
            <person name="McGill C.J."/>
            <person name="Rodriguez I.M."/>
            <person name="Rodriguez B."/>
            <person name="Murad R."/>
            <person name="Mortazavi A."/>
        </authorList>
    </citation>
    <scope>NUCLEOTIDE SEQUENCE [LARGE SCALE GENOMIC DNA]</scope>
    <source>
        <strain evidence="3 4">ALL</strain>
    </source>
</reference>
<evidence type="ECO:0000256" key="2">
    <source>
        <dbReference type="SAM" id="Phobius"/>
    </source>
</evidence>
<reference evidence="3 4" key="1">
    <citation type="journal article" date="2015" name="Genome Biol.">
        <title>Comparative genomics of Steinernema reveals deeply conserved gene regulatory networks.</title>
        <authorList>
            <person name="Dillman A.R."/>
            <person name="Macchietto M."/>
            <person name="Porter C.F."/>
            <person name="Rogers A."/>
            <person name="Williams B."/>
            <person name="Antoshechkin I."/>
            <person name="Lee M.M."/>
            <person name="Goodwin Z."/>
            <person name="Lu X."/>
            <person name="Lewis E.E."/>
            <person name="Goodrich-Blair H."/>
            <person name="Stock S.P."/>
            <person name="Adams B.J."/>
            <person name="Sternberg P.W."/>
            <person name="Mortazavi A."/>
        </authorList>
    </citation>
    <scope>NUCLEOTIDE SEQUENCE [LARGE SCALE GENOMIC DNA]</scope>
    <source>
        <strain evidence="3 4">ALL</strain>
    </source>
</reference>
<dbReference type="Proteomes" id="UP000298663">
    <property type="component" value="Unassembled WGS sequence"/>
</dbReference>
<comment type="similarity">
    <text evidence="1">Belongs to the reduced folate carrier (RFC) transporter (TC 2.A.48) family.</text>
</comment>
<keyword evidence="2" id="KW-0472">Membrane</keyword>
<sequence>MYGCYIGYRSLYQVMITIAQWNIARKMMRESYGLVFGVNSFVALIMQSLLTIVISDQRGLGMAVRPQFLVYAVLHLAIAVVFLLSVTYTFASFLLNRSKVEPAPTKFQNDDDTFDCKTNV</sequence>
<comment type="caution">
    <text evidence="3">The sequence shown here is derived from an EMBL/GenBank/DDBJ whole genome shotgun (WGS) entry which is preliminary data.</text>
</comment>
<dbReference type="AlphaFoldDB" id="A0A4U8URG7"/>
<keyword evidence="4" id="KW-1185">Reference proteome</keyword>
<dbReference type="PANTHER" id="PTHR10686">
    <property type="entry name" value="FOLATE TRANSPORTER"/>
    <property type="match status" value="1"/>
</dbReference>
<dbReference type="EMBL" id="AZBU02000001">
    <property type="protein sequence ID" value="TMS35504.1"/>
    <property type="molecule type" value="Genomic_DNA"/>
</dbReference>
<dbReference type="OrthoDB" id="18814at2759"/>
<protein>
    <submittedName>
        <fullName evidence="3">Uncharacterized protein</fullName>
    </submittedName>
</protein>
<keyword evidence="2" id="KW-1133">Transmembrane helix</keyword>
<gene>
    <name evidence="3" type="ORF">L596_002895</name>
</gene>
<dbReference type="InterPro" id="IPR002666">
    <property type="entry name" value="Folate_carrier"/>
</dbReference>
<name>A0A4U8URG7_STECR</name>
<dbReference type="GO" id="GO:0090482">
    <property type="term" value="F:vitamin transmembrane transporter activity"/>
    <property type="evidence" value="ECO:0007669"/>
    <property type="project" value="InterPro"/>
</dbReference>
<dbReference type="Pfam" id="PF01770">
    <property type="entry name" value="Folate_carrier"/>
    <property type="match status" value="1"/>
</dbReference>
<keyword evidence="2" id="KW-0812">Transmembrane</keyword>